<dbReference type="Pfam" id="PF04657">
    <property type="entry name" value="DMT_YdcZ"/>
    <property type="match status" value="1"/>
</dbReference>
<evidence type="ECO:0000313" key="3">
    <source>
        <dbReference type="Proteomes" id="UP001519921"/>
    </source>
</evidence>
<dbReference type="RefSeq" id="WP_219780058.1">
    <property type="nucleotide sequence ID" value="NZ_JAHXPT010000008.1"/>
</dbReference>
<feature type="transmembrane region" description="Helical" evidence="1">
    <location>
        <begin position="63"/>
        <end position="82"/>
    </location>
</feature>
<gene>
    <name evidence="2" type="ORF">KYD98_10850</name>
</gene>
<name>A0ABS7APP6_9CLOT</name>
<dbReference type="Proteomes" id="UP001519921">
    <property type="component" value="Unassembled WGS sequence"/>
</dbReference>
<dbReference type="PANTHER" id="PTHR34821:SF2">
    <property type="entry name" value="INNER MEMBRANE PROTEIN YDCZ"/>
    <property type="match status" value="1"/>
</dbReference>
<feature type="transmembrane region" description="Helical" evidence="1">
    <location>
        <begin position="88"/>
        <end position="112"/>
    </location>
</feature>
<keyword evidence="1" id="KW-0812">Transmembrane</keyword>
<keyword evidence="1" id="KW-0472">Membrane</keyword>
<sequence length="140" mass="15261">MNNLLSAFIGALITIMVMFNGTLSKISGNYTSTVIIHIVGLLGILFVLLITKSKMKFKKGLSLYLYSAGAIGVFTVIFNNFSYEILGASIPISLALLGQSIASIIIDHFGLLEMKKSKFNKKKSIGLTFIVLGIFIMTIF</sequence>
<dbReference type="InterPro" id="IPR006750">
    <property type="entry name" value="YdcZ"/>
</dbReference>
<keyword evidence="3" id="KW-1185">Reference proteome</keyword>
<evidence type="ECO:0000256" key="1">
    <source>
        <dbReference type="SAM" id="Phobius"/>
    </source>
</evidence>
<proteinExistence type="predicted"/>
<protein>
    <submittedName>
        <fullName evidence="2">DMT family transporter</fullName>
    </submittedName>
</protein>
<evidence type="ECO:0000313" key="2">
    <source>
        <dbReference type="EMBL" id="MBW6410594.1"/>
    </source>
</evidence>
<feature type="transmembrane region" description="Helical" evidence="1">
    <location>
        <begin position="34"/>
        <end position="51"/>
    </location>
</feature>
<dbReference type="PANTHER" id="PTHR34821">
    <property type="entry name" value="INNER MEMBRANE PROTEIN YDCZ"/>
    <property type="match status" value="1"/>
</dbReference>
<reference evidence="2 3" key="1">
    <citation type="submission" date="2021-07" db="EMBL/GenBank/DDBJ databases">
        <title>Clostridium weizhouense sp. nov., an anaerobic bacterium isolated from activated sludge of Petroleum wastewater.</title>
        <authorList>
            <person name="Li Q."/>
        </authorList>
    </citation>
    <scope>NUCLEOTIDE SEQUENCE [LARGE SCALE GENOMIC DNA]</scope>
    <source>
        <strain evidence="2 3">YB-6</strain>
    </source>
</reference>
<feature type="transmembrane region" description="Helical" evidence="1">
    <location>
        <begin position="124"/>
        <end position="139"/>
    </location>
</feature>
<organism evidence="2 3">
    <name type="scientific">Clostridium weizhouense</name>
    <dbReference type="NCBI Taxonomy" id="2859781"/>
    <lineage>
        <taxon>Bacteria</taxon>
        <taxon>Bacillati</taxon>
        <taxon>Bacillota</taxon>
        <taxon>Clostridia</taxon>
        <taxon>Eubacteriales</taxon>
        <taxon>Clostridiaceae</taxon>
        <taxon>Clostridium</taxon>
    </lineage>
</organism>
<keyword evidence="1" id="KW-1133">Transmembrane helix</keyword>
<accession>A0ABS7APP6</accession>
<comment type="caution">
    <text evidence="2">The sequence shown here is derived from an EMBL/GenBank/DDBJ whole genome shotgun (WGS) entry which is preliminary data.</text>
</comment>
<dbReference type="EMBL" id="JAHXPT010000008">
    <property type="protein sequence ID" value="MBW6410594.1"/>
    <property type="molecule type" value="Genomic_DNA"/>
</dbReference>